<name>A0AAE0LIV2_9CHLO</name>
<dbReference type="Proteomes" id="UP001190700">
    <property type="component" value="Unassembled WGS sequence"/>
</dbReference>
<feature type="compositionally biased region" description="Low complexity" evidence="1">
    <location>
        <begin position="24"/>
        <end position="40"/>
    </location>
</feature>
<evidence type="ECO:0000313" key="3">
    <source>
        <dbReference type="Proteomes" id="UP001190700"/>
    </source>
</evidence>
<comment type="caution">
    <text evidence="2">The sequence shown here is derived from an EMBL/GenBank/DDBJ whole genome shotgun (WGS) entry which is preliminary data.</text>
</comment>
<protein>
    <recommendedName>
        <fullName evidence="4">Dockerin domain-containing protein</fullName>
    </recommendedName>
</protein>
<dbReference type="EMBL" id="LGRX02001261">
    <property type="protein sequence ID" value="KAK3286445.1"/>
    <property type="molecule type" value="Genomic_DNA"/>
</dbReference>
<feature type="compositionally biased region" description="Pro residues" evidence="1">
    <location>
        <begin position="1"/>
        <end position="16"/>
    </location>
</feature>
<feature type="region of interest" description="Disordered" evidence="1">
    <location>
        <begin position="281"/>
        <end position="375"/>
    </location>
</feature>
<evidence type="ECO:0008006" key="4">
    <source>
        <dbReference type="Google" id="ProtNLM"/>
    </source>
</evidence>
<evidence type="ECO:0000313" key="2">
    <source>
        <dbReference type="EMBL" id="KAK3286445.1"/>
    </source>
</evidence>
<sequence>MCPPLPPPPTCPPFPPTTNGLHYPTTSPTVSPATSPTQASDVLGDVNRDGYFDTFDVQALKNWVAGSSGYTDPTSLTTFQRQQFDPTLDFLTAPDDTSKCPQGWTYGTPCPHTQDIVYSNYVYANFYRWMKLSSQAEVDAAVVENTEPTGVLSFSVPIYGKDNAVVSDTTVVQFEIGVTGDNLQMQWSVGTYVSSSDDGVLVTASGPSSGVYSASATGPTSNGNSFVAESAVGFVAIVKTYDSEGASANERVWAFQGSTQQYQSSYKAFTTFELLGTTSAPTASITSSPITSSPITSAPSSTPTAAPSATPTTSSPTSGAPSFTPTTAHPTTASPTGAPTTVSPSTSPTTLSPPLMRSTSPTTFSPTTFSPQHCH</sequence>
<reference evidence="2 3" key="1">
    <citation type="journal article" date="2015" name="Genome Biol. Evol.">
        <title>Comparative Genomics of a Bacterivorous Green Alga Reveals Evolutionary Causalities and Consequences of Phago-Mixotrophic Mode of Nutrition.</title>
        <authorList>
            <person name="Burns J.A."/>
            <person name="Paasch A."/>
            <person name="Narechania A."/>
            <person name="Kim E."/>
        </authorList>
    </citation>
    <scope>NUCLEOTIDE SEQUENCE [LARGE SCALE GENOMIC DNA]</scope>
    <source>
        <strain evidence="2 3">PLY_AMNH</strain>
    </source>
</reference>
<keyword evidence="3" id="KW-1185">Reference proteome</keyword>
<feature type="region of interest" description="Disordered" evidence="1">
    <location>
        <begin position="1"/>
        <end position="40"/>
    </location>
</feature>
<dbReference type="AlphaFoldDB" id="A0AAE0LIV2"/>
<organism evidence="2 3">
    <name type="scientific">Cymbomonas tetramitiformis</name>
    <dbReference type="NCBI Taxonomy" id="36881"/>
    <lineage>
        <taxon>Eukaryota</taxon>
        <taxon>Viridiplantae</taxon>
        <taxon>Chlorophyta</taxon>
        <taxon>Pyramimonadophyceae</taxon>
        <taxon>Pyramimonadales</taxon>
        <taxon>Pyramimonadaceae</taxon>
        <taxon>Cymbomonas</taxon>
    </lineage>
</organism>
<evidence type="ECO:0000256" key="1">
    <source>
        <dbReference type="SAM" id="MobiDB-lite"/>
    </source>
</evidence>
<proteinExistence type="predicted"/>
<accession>A0AAE0LIV2</accession>
<gene>
    <name evidence="2" type="ORF">CYMTET_6001</name>
</gene>